<evidence type="ECO:0000256" key="2">
    <source>
        <dbReference type="ARBA" id="ARBA00023136"/>
    </source>
</evidence>
<dbReference type="InterPro" id="IPR005311">
    <property type="entry name" value="PBP_dimer"/>
</dbReference>
<dbReference type="EMBL" id="MHTI01000007">
    <property type="protein sequence ID" value="OHA60338.1"/>
    <property type="molecule type" value="Genomic_DNA"/>
</dbReference>
<dbReference type="GO" id="GO:0008658">
    <property type="term" value="F:penicillin binding"/>
    <property type="evidence" value="ECO:0007669"/>
    <property type="project" value="InterPro"/>
</dbReference>
<dbReference type="Proteomes" id="UP000178481">
    <property type="component" value="Unassembled WGS sequence"/>
</dbReference>
<dbReference type="InterPro" id="IPR036138">
    <property type="entry name" value="PBP_dimer_sf"/>
</dbReference>
<dbReference type="Gene3D" id="3.40.710.10">
    <property type="entry name" value="DD-peptidase/beta-lactamase superfamily"/>
    <property type="match status" value="1"/>
</dbReference>
<gene>
    <name evidence="5" type="ORF">A2607_01945</name>
</gene>
<comment type="subcellular location">
    <subcellularLocation>
        <location evidence="1">Membrane</location>
    </subcellularLocation>
</comment>
<evidence type="ECO:0000313" key="6">
    <source>
        <dbReference type="Proteomes" id="UP000178481"/>
    </source>
</evidence>
<dbReference type="Pfam" id="PF00905">
    <property type="entry name" value="Transpeptidase"/>
    <property type="match status" value="1"/>
</dbReference>
<evidence type="ECO:0000313" key="5">
    <source>
        <dbReference type="EMBL" id="OHA60338.1"/>
    </source>
</evidence>
<sequence>MKDFSIRIKIVALFFIVVALLFASRLFYLQIVHGSDYTERADNQYLRPANNLFDRGSIFFTTKDGVQVSAATLKTGFIVAVNPQQITNPEIAWQKLTVFLPTLDQVKFLAQVADQTDPYEEVATHVDKTVADKIKQAKITGVSVFKQKWRFYPAGRNASHAIGFLGYKGDVYNGRYGLEKQYESVLSRNRDGLFVNFFAELFSDFNRAVKSKTVGQAGDIVLTIEPLVQNMLEKELDAYTSKWQPDSVTGIIINPQTGEIYAVASRPNFDPGEKQTDIAVLNNQLVEKFYEMGSIFKPLTMAAALDLNLVTASTTYKDTGCITLNTKKVCNFDGKARGVIPMQEVLSQSLNTGSAFVGLKLGAKNLRDYFHGYGFGEKTSIDLPDEVLGLTTNLDKKPREVEVANMSFGQGIAVTPIQTVRALSVLANGGKLVRPHLVKQINYKNLLVDEIGTTVERQVLKPETSREISRMLTTVVDTKLADGRVKMSHYSIAAKTGTAQIAKTTSGGYYDDRYLHSFFGYFPATNPRFLIFFMSVYPKGATYSSQTLTDPFINLNRFLINYYQVLPDR</sequence>
<dbReference type="GO" id="GO:0005886">
    <property type="term" value="C:plasma membrane"/>
    <property type="evidence" value="ECO:0007669"/>
    <property type="project" value="TreeGrafter"/>
</dbReference>
<reference evidence="5 6" key="1">
    <citation type="journal article" date="2016" name="Nat. Commun.">
        <title>Thousands of microbial genomes shed light on interconnected biogeochemical processes in an aquifer system.</title>
        <authorList>
            <person name="Anantharaman K."/>
            <person name="Brown C.T."/>
            <person name="Hug L.A."/>
            <person name="Sharon I."/>
            <person name="Castelle C.J."/>
            <person name="Probst A.J."/>
            <person name="Thomas B.C."/>
            <person name="Singh A."/>
            <person name="Wilkins M.J."/>
            <person name="Karaoz U."/>
            <person name="Brodie E.L."/>
            <person name="Williams K.H."/>
            <person name="Hubbard S.S."/>
            <person name="Banfield J.F."/>
        </authorList>
    </citation>
    <scope>NUCLEOTIDE SEQUENCE [LARGE SCALE GENOMIC DNA]</scope>
</reference>
<dbReference type="PANTHER" id="PTHR30627:SF1">
    <property type="entry name" value="PEPTIDOGLYCAN D,D-TRANSPEPTIDASE FTSI"/>
    <property type="match status" value="1"/>
</dbReference>
<dbReference type="PANTHER" id="PTHR30627">
    <property type="entry name" value="PEPTIDOGLYCAN D,D-TRANSPEPTIDASE"/>
    <property type="match status" value="1"/>
</dbReference>
<comment type="caution">
    <text evidence="5">The sequence shown here is derived from an EMBL/GenBank/DDBJ whole genome shotgun (WGS) entry which is preliminary data.</text>
</comment>
<dbReference type="Gene3D" id="3.30.450.330">
    <property type="match status" value="1"/>
</dbReference>
<dbReference type="Pfam" id="PF03717">
    <property type="entry name" value="PBP_dimer"/>
    <property type="match status" value="1"/>
</dbReference>
<dbReference type="SUPFAM" id="SSF56519">
    <property type="entry name" value="Penicillin binding protein dimerisation domain"/>
    <property type="match status" value="1"/>
</dbReference>
<evidence type="ECO:0000256" key="1">
    <source>
        <dbReference type="ARBA" id="ARBA00004370"/>
    </source>
</evidence>
<dbReference type="InterPro" id="IPR050515">
    <property type="entry name" value="Beta-lactam/transpept"/>
</dbReference>
<dbReference type="AlphaFoldDB" id="A0A1G2QIS3"/>
<evidence type="ECO:0000259" key="3">
    <source>
        <dbReference type="Pfam" id="PF00905"/>
    </source>
</evidence>
<protein>
    <submittedName>
        <fullName evidence="5">Uncharacterized protein</fullName>
    </submittedName>
</protein>
<dbReference type="InterPro" id="IPR001460">
    <property type="entry name" value="PCN-bd_Tpept"/>
</dbReference>
<dbReference type="GO" id="GO:0071555">
    <property type="term" value="P:cell wall organization"/>
    <property type="evidence" value="ECO:0007669"/>
    <property type="project" value="TreeGrafter"/>
</dbReference>
<organism evidence="5 6">
    <name type="scientific">Candidatus Vogelbacteria bacterium RIFOXYD1_FULL_42_15</name>
    <dbReference type="NCBI Taxonomy" id="1802437"/>
    <lineage>
        <taxon>Bacteria</taxon>
        <taxon>Candidatus Vogeliibacteriota</taxon>
    </lineage>
</organism>
<accession>A0A1G2QIS3</accession>
<dbReference type="SUPFAM" id="SSF56601">
    <property type="entry name" value="beta-lactamase/transpeptidase-like"/>
    <property type="match status" value="1"/>
</dbReference>
<evidence type="ECO:0000259" key="4">
    <source>
        <dbReference type="Pfam" id="PF03717"/>
    </source>
</evidence>
<keyword evidence="2" id="KW-0472">Membrane</keyword>
<name>A0A1G2QIS3_9BACT</name>
<dbReference type="InterPro" id="IPR012338">
    <property type="entry name" value="Beta-lactam/transpept-like"/>
</dbReference>
<dbReference type="Gene3D" id="3.90.1310.10">
    <property type="entry name" value="Penicillin-binding protein 2a (Domain 2)"/>
    <property type="match status" value="1"/>
</dbReference>
<proteinExistence type="predicted"/>
<feature type="domain" description="Penicillin-binding protein transpeptidase" evidence="3">
    <location>
        <begin position="250"/>
        <end position="547"/>
    </location>
</feature>
<feature type="domain" description="Penicillin-binding protein dimerisation" evidence="4">
    <location>
        <begin position="71"/>
        <end position="187"/>
    </location>
</feature>